<dbReference type="Proteomes" id="UP000005709">
    <property type="component" value="Unassembled WGS sequence"/>
</dbReference>
<evidence type="ECO:0000313" key="2">
    <source>
        <dbReference type="Proteomes" id="UP000005709"/>
    </source>
</evidence>
<proteinExistence type="predicted"/>
<accession>C8PL29</accession>
<evidence type="ECO:0000313" key="1">
    <source>
        <dbReference type="EMBL" id="EEV16444.1"/>
    </source>
</evidence>
<organism evidence="1 2">
    <name type="scientific">Campylobacter gracilis RM3268</name>
    <dbReference type="NCBI Taxonomy" id="553220"/>
    <lineage>
        <taxon>Bacteria</taxon>
        <taxon>Pseudomonadati</taxon>
        <taxon>Campylobacterota</taxon>
        <taxon>Epsilonproteobacteria</taxon>
        <taxon>Campylobacterales</taxon>
        <taxon>Campylobacteraceae</taxon>
        <taxon>Campylobacter</taxon>
    </lineage>
</organism>
<dbReference type="AlphaFoldDB" id="C8PL29"/>
<sequence length="37" mass="4179">MRALKARRDIDADAVTRSLQGAKIYAKKQARAYNDGR</sequence>
<dbReference type="EMBL" id="ACYG01000031">
    <property type="protein sequence ID" value="EEV16444.1"/>
    <property type="molecule type" value="Genomic_DNA"/>
</dbReference>
<keyword evidence="2" id="KW-1185">Reference proteome</keyword>
<comment type="caution">
    <text evidence="1">The sequence shown here is derived from an EMBL/GenBank/DDBJ whole genome shotgun (WGS) entry which is preliminary data.</text>
</comment>
<gene>
    <name evidence="1" type="ORF">CAMGR0001_2819</name>
</gene>
<reference evidence="1 2" key="1">
    <citation type="submission" date="2009-07" db="EMBL/GenBank/DDBJ databases">
        <authorList>
            <person name="Madupu R."/>
            <person name="Sebastian Y."/>
            <person name="Durkin A.S."/>
            <person name="Torralba M."/>
            <person name="Methe B."/>
            <person name="Sutton G.G."/>
            <person name="Strausberg R.L."/>
            <person name="Nelson K.E."/>
        </authorList>
    </citation>
    <scope>NUCLEOTIDE SEQUENCE [LARGE SCALE GENOMIC DNA]</scope>
    <source>
        <strain evidence="1 2">RM3268</strain>
    </source>
</reference>
<name>C8PL29_9BACT</name>
<protein>
    <submittedName>
        <fullName evidence="1">Uncharacterized protein</fullName>
    </submittedName>
</protein>